<dbReference type="InterPro" id="IPR016024">
    <property type="entry name" value="ARM-type_fold"/>
</dbReference>
<dbReference type="AlphaFoldDB" id="A0A1G8E2W6"/>
<gene>
    <name evidence="1" type="ORF">SAMN05443529_11639</name>
</gene>
<dbReference type="Proteomes" id="UP000198656">
    <property type="component" value="Unassembled WGS sequence"/>
</dbReference>
<evidence type="ECO:0008006" key="3">
    <source>
        <dbReference type="Google" id="ProtNLM"/>
    </source>
</evidence>
<reference evidence="2" key="1">
    <citation type="submission" date="2016-10" db="EMBL/GenBank/DDBJ databases">
        <authorList>
            <person name="Varghese N."/>
            <person name="Submissions S."/>
        </authorList>
    </citation>
    <scope>NUCLEOTIDE SEQUENCE [LARGE SCALE GENOMIC DNA]</scope>
    <source>
        <strain evidence="2">DSM 8344</strain>
    </source>
</reference>
<dbReference type="STRING" id="1121419.SAMN05443529_11639"/>
<dbReference type="EMBL" id="FNCP01000016">
    <property type="protein sequence ID" value="SDH64312.1"/>
    <property type="molecule type" value="Genomic_DNA"/>
</dbReference>
<dbReference type="Gene3D" id="1.25.10.10">
    <property type="entry name" value="Leucine-rich Repeat Variant"/>
    <property type="match status" value="2"/>
</dbReference>
<keyword evidence="2" id="KW-1185">Reference proteome</keyword>
<name>A0A1G8E2W6_9FIRM</name>
<accession>A0A1G8E2W6</accession>
<dbReference type="InterPro" id="IPR011989">
    <property type="entry name" value="ARM-like"/>
</dbReference>
<proteinExistence type="predicted"/>
<sequence>MGGGEISFLREGNREKEGGDLMMEYLDKYSAHQTLIQPLKMFGFPKVKDKLAALLWLSKDIDLKDIEYVFPLIFIKNTTLALTAAQIAAGIMSRIGAKDWRRIYDQVKYTRIDEKSLVSLLEFETDISIHMLGIASLNSNGYVREKALKLISGVKSPSAVPYTLLRLNDWVVSVRNLAEHILKNIFIPDNIDLFINHFELINKLQDSVRVDLNRIKTLVEDFLKDDSFKDIVKRKLKHPQVKTRLFCYQLLKDRIVNDETIIISALQDKSFEVRMWLVGAIKTLEPQAQESIIEKLLQDKSAKVKTAVLRKHEDFVCQNFRGILEMLLIDESASVRDDARFILKKHSIVTDIPQFYRHQILKNSLPGAIAGLGETGGQRDFDIVCGFKTNEEPKIRLASLIAMWQLSKVDTVGFVLDALNSDLPKIKKTAKRLCKRTRMPDILSAMKENLKSEDLNTRILALQIIYGYGGWQALQAILYAISREQEPVLSEARNLLNKWLPKSTSLYSKPDRATEKEIINFYETICLKGLISENVLKELQFVLVTRR</sequence>
<evidence type="ECO:0000313" key="1">
    <source>
        <dbReference type="EMBL" id="SDH64312.1"/>
    </source>
</evidence>
<organism evidence="1 2">
    <name type="scientific">Desulfosporosinus hippei DSM 8344</name>
    <dbReference type="NCBI Taxonomy" id="1121419"/>
    <lineage>
        <taxon>Bacteria</taxon>
        <taxon>Bacillati</taxon>
        <taxon>Bacillota</taxon>
        <taxon>Clostridia</taxon>
        <taxon>Eubacteriales</taxon>
        <taxon>Desulfitobacteriaceae</taxon>
        <taxon>Desulfosporosinus</taxon>
    </lineage>
</organism>
<protein>
    <recommendedName>
        <fullName evidence="3">HEAT repeat domain-containing protein</fullName>
    </recommendedName>
</protein>
<dbReference type="SUPFAM" id="SSF48371">
    <property type="entry name" value="ARM repeat"/>
    <property type="match status" value="1"/>
</dbReference>
<evidence type="ECO:0000313" key="2">
    <source>
        <dbReference type="Proteomes" id="UP000198656"/>
    </source>
</evidence>